<evidence type="ECO:0000256" key="5">
    <source>
        <dbReference type="ARBA" id="ARBA00022989"/>
    </source>
</evidence>
<dbReference type="Pfam" id="PF01496">
    <property type="entry name" value="V_ATPase_I"/>
    <property type="match status" value="2"/>
</dbReference>
<dbReference type="Proteomes" id="UP000199452">
    <property type="component" value="Unassembled WGS sequence"/>
</dbReference>
<keyword evidence="10" id="KW-1185">Reference proteome</keyword>
<dbReference type="PANTHER" id="PTHR11629:SF63">
    <property type="entry name" value="V-TYPE PROTON ATPASE SUBUNIT A"/>
    <property type="match status" value="1"/>
</dbReference>
<dbReference type="GO" id="GO:0016471">
    <property type="term" value="C:vacuolar proton-transporting V-type ATPase complex"/>
    <property type="evidence" value="ECO:0007669"/>
    <property type="project" value="TreeGrafter"/>
</dbReference>
<dbReference type="PANTHER" id="PTHR11629">
    <property type="entry name" value="VACUOLAR PROTON ATPASES"/>
    <property type="match status" value="1"/>
</dbReference>
<evidence type="ECO:0000313" key="10">
    <source>
        <dbReference type="Proteomes" id="UP000199452"/>
    </source>
</evidence>
<feature type="transmembrane region" description="Helical" evidence="8">
    <location>
        <begin position="543"/>
        <end position="566"/>
    </location>
</feature>
<feature type="transmembrane region" description="Helical" evidence="8">
    <location>
        <begin position="311"/>
        <end position="339"/>
    </location>
</feature>
<dbReference type="OrthoDB" id="9803814at2"/>
<evidence type="ECO:0000313" key="9">
    <source>
        <dbReference type="EMBL" id="SDB98486.1"/>
    </source>
</evidence>
<evidence type="ECO:0000256" key="2">
    <source>
        <dbReference type="ARBA" id="ARBA00009904"/>
    </source>
</evidence>
<comment type="similarity">
    <text evidence="2">Belongs to the V-ATPase 116 kDa subunit family.</text>
</comment>
<evidence type="ECO:0000256" key="1">
    <source>
        <dbReference type="ARBA" id="ARBA00004141"/>
    </source>
</evidence>
<feature type="transmembrane region" description="Helical" evidence="8">
    <location>
        <begin position="484"/>
        <end position="503"/>
    </location>
</feature>
<keyword evidence="5 8" id="KW-1133">Transmembrane helix</keyword>
<protein>
    <submittedName>
        <fullName evidence="9">V/A-type H+-transporting ATPase subunit I</fullName>
    </submittedName>
</protein>
<feature type="transmembrane region" description="Helical" evidence="8">
    <location>
        <begin position="456"/>
        <end position="477"/>
    </location>
</feature>
<gene>
    <name evidence="9" type="ORF">SAMN05216323_101354</name>
</gene>
<accession>A0A1G6HYC1</accession>
<feature type="transmembrane region" description="Helical" evidence="8">
    <location>
        <begin position="428"/>
        <end position="450"/>
    </location>
</feature>
<dbReference type="GO" id="GO:0046961">
    <property type="term" value="F:proton-transporting ATPase activity, rotational mechanism"/>
    <property type="evidence" value="ECO:0007669"/>
    <property type="project" value="InterPro"/>
</dbReference>
<evidence type="ECO:0000256" key="7">
    <source>
        <dbReference type="ARBA" id="ARBA00023136"/>
    </source>
</evidence>
<dbReference type="AlphaFoldDB" id="A0A1G6HYC1"/>
<evidence type="ECO:0000256" key="4">
    <source>
        <dbReference type="ARBA" id="ARBA00022692"/>
    </source>
</evidence>
<dbReference type="InterPro" id="IPR002490">
    <property type="entry name" value="V-ATPase_116kDa_su"/>
</dbReference>
<evidence type="ECO:0000256" key="6">
    <source>
        <dbReference type="ARBA" id="ARBA00023065"/>
    </source>
</evidence>
<proteinExistence type="inferred from homology"/>
<dbReference type="GO" id="GO:0051117">
    <property type="term" value="F:ATPase binding"/>
    <property type="evidence" value="ECO:0007669"/>
    <property type="project" value="TreeGrafter"/>
</dbReference>
<keyword evidence="7 8" id="KW-0472">Membrane</keyword>
<reference evidence="9 10" key="1">
    <citation type="submission" date="2016-09" db="EMBL/GenBank/DDBJ databases">
        <authorList>
            <person name="Capua I."/>
            <person name="De Benedictis P."/>
            <person name="Joannis T."/>
            <person name="Lombin L.H."/>
            <person name="Cattoli G."/>
        </authorList>
    </citation>
    <scope>NUCLEOTIDE SEQUENCE [LARGE SCALE GENOMIC DNA]</scope>
    <source>
        <strain evidence="9 10">A7P-90m</strain>
    </source>
</reference>
<feature type="transmembrane region" description="Helical" evidence="8">
    <location>
        <begin position="509"/>
        <end position="531"/>
    </location>
</feature>
<feature type="transmembrane region" description="Helical" evidence="8">
    <location>
        <begin position="351"/>
        <end position="378"/>
    </location>
</feature>
<evidence type="ECO:0000256" key="8">
    <source>
        <dbReference type="SAM" id="Phobius"/>
    </source>
</evidence>
<keyword evidence="6" id="KW-0406">Ion transport</keyword>
<comment type="subcellular location">
    <subcellularLocation>
        <location evidence="1">Membrane</location>
        <topology evidence="1">Multi-pass membrane protein</topology>
    </subcellularLocation>
</comment>
<organism evidence="9 10">
    <name type="scientific">Williamwhitmania taraxaci</name>
    <dbReference type="NCBI Taxonomy" id="1640674"/>
    <lineage>
        <taxon>Bacteria</taxon>
        <taxon>Pseudomonadati</taxon>
        <taxon>Bacteroidota</taxon>
        <taxon>Bacteroidia</taxon>
        <taxon>Bacteroidales</taxon>
        <taxon>Williamwhitmaniaceae</taxon>
        <taxon>Williamwhitmania</taxon>
    </lineage>
</organism>
<name>A0A1G6HYC1_9BACT</name>
<keyword evidence="3" id="KW-0813">Transport</keyword>
<dbReference type="GO" id="GO:0007035">
    <property type="term" value="P:vacuolar acidification"/>
    <property type="evidence" value="ECO:0007669"/>
    <property type="project" value="TreeGrafter"/>
</dbReference>
<sequence length="598" mass="67000">MIIPMTKFAFLVYHLDYPVFMEELQKIGLIHVSGRGQHIGEKEKKFLDEINRLKTTISILEKREPSGSFSIVSTDQILDRIDDIIKEKDQLDNQLKKVEKELHDLQPWGNFSVADLKRFSDLGLTIKFFQVPEKRYSEVWIAAYATEEISRANGNVYFVALAEQGVDILLDATEVKAPAFSYSDKQAEYNSIEATINQINSELNAMASGLDFLASEKARIENELEIEKVWSDTLKEADEKVMILEGWAPTEKTPEIVSFAERNGVYFISEEGKLENNPPILLKNNWFARLFEPIGELFSLPIYNEIDLTAFFAPFFMMFFGFCLADAGYGVVLILLATFFKFKVKANMKPLLSLIQWLGLATVIFGIITGTLFGVVLVDVDLGSLNRFKSLVLGSQDLFYLAMMVGAFQILFGMVIKAFNLAKQNTWLHAVSTFGWFSLIVFTIICILLGDKYPAFKTMGTIHLIVSGICGIAIFFFNSPGKNPFINVGLGLWDTYNMLTGLLGDVLSYIRLFALALSGAILGSVYNSLAFGMAPDIPVVKQIVIVLILVIGHSINLFMGGLGALVHPMRLTFVEFYKNANFTGGGISYQPFKKQIIK</sequence>
<evidence type="ECO:0000256" key="3">
    <source>
        <dbReference type="ARBA" id="ARBA00022448"/>
    </source>
</evidence>
<dbReference type="EMBL" id="FMYP01000013">
    <property type="protein sequence ID" value="SDB98486.1"/>
    <property type="molecule type" value="Genomic_DNA"/>
</dbReference>
<keyword evidence="4 8" id="KW-0812">Transmembrane</keyword>
<feature type="transmembrane region" description="Helical" evidence="8">
    <location>
        <begin position="398"/>
        <end position="416"/>
    </location>
</feature>
<dbReference type="GO" id="GO:0033179">
    <property type="term" value="C:proton-transporting V-type ATPase, V0 domain"/>
    <property type="evidence" value="ECO:0007669"/>
    <property type="project" value="InterPro"/>
</dbReference>
<dbReference type="STRING" id="1640674.SAMN05216323_101354"/>